<feature type="domain" description="Butirosin biosynthesis protein H N-terminal" evidence="1">
    <location>
        <begin position="17"/>
        <end position="154"/>
    </location>
</feature>
<reference evidence="3 4" key="1">
    <citation type="submission" date="2019-06" db="EMBL/GenBank/DDBJ databases">
        <title>Sequencing the genomes of 1000 actinobacteria strains.</title>
        <authorList>
            <person name="Klenk H.-P."/>
        </authorList>
    </citation>
    <scope>NUCLEOTIDE SEQUENCE [LARGE SCALE GENOMIC DNA]</scope>
    <source>
        <strain evidence="3 4">DSM 45679</strain>
    </source>
</reference>
<evidence type="ECO:0000313" key="4">
    <source>
        <dbReference type="Proteomes" id="UP000320876"/>
    </source>
</evidence>
<keyword evidence="4" id="KW-1185">Reference proteome</keyword>
<comment type="caution">
    <text evidence="3">The sequence shown here is derived from an EMBL/GenBank/DDBJ whole genome shotgun (WGS) entry which is preliminary data.</text>
</comment>
<dbReference type="Proteomes" id="UP000320876">
    <property type="component" value="Unassembled WGS sequence"/>
</dbReference>
<evidence type="ECO:0000259" key="1">
    <source>
        <dbReference type="Pfam" id="PF14399"/>
    </source>
</evidence>
<dbReference type="Pfam" id="PF14399">
    <property type="entry name" value="BtrH_N"/>
    <property type="match status" value="1"/>
</dbReference>
<dbReference type="AlphaFoldDB" id="A0A542DJM6"/>
<feature type="domain" description="DUF4872" evidence="2">
    <location>
        <begin position="189"/>
        <end position="303"/>
    </location>
</feature>
<dbReference type="InterPro" id="IPR032369">
    <property type="entry name" value="DUF4872"/>
</dbReference>
<evidence type="ECO:0000313" key="3">
    <source>
        <dbReference type="EMBL" id="TQJ03280.1"/>
    </source>
</evidence>
<name>A0A542DJM6_AMYCI</name>
<sequence length="391" mass="42342">MTEHGYQLRGGRQPDVAALAHLLAHHDIEHPDGGELSEPLLFLASGGIGAGYRLWDMARDGGKPLRLGFRFRHEEPRRWLKSTVDRLGLPAEWHTGTARAAAKRLSALLAEGVPTLVLPDRARIGYWHLPDESADGEHFVVAYAQHDDRIHLDDRNLAPLTVERATLTAATRAAAERNLLATIRPQPLTGDRLAAAVRGGLTDCAKQLSATLPVWTRWATLMTDERAAAGWPTVFADRRGLVSALLAIWTAIDPEGIGGGHLRDLFADGLAEAATLLGISELDGQAGGWRKVAAAWQDFADTALDPGVPEFRWMRGLVRTVRQGVTAGDEGQQAAAEAGAELARLHRHYDEESPFTAGQAAALLRDLGRGLREVHAAEHAALEELMVALGR</sequence>
<organism evidence="3 4">
    <name type="scientific">Amycolatopsis cihanbeyliensis</name>
    <dbReference type="NCBI Taxonomy" id="1128664"/>
    <lineage>
        <taxon>Bacteria</taxon>
        <taxon>Bacillati</taxon>
        <taxon>Actinomycetota</taxon>
        <taxon>Actinomycetes</taxon>
        <taxon>Pseudonocardiales</taxon>
        <taxon>Pseudonocardiaceae</taxon>
        <taxon>Amycolatopsis</taxon>
    </lineage>
</organism>
<dbReference type="RefSeq" id="WP_246076415.1">
    <property type="nucleotide sequence ID" value="NZ_VFML01000001.1"/>
</dbReference>
<gene>
    <name evidence="3" type="ORF">FB471_3036</name>
</gene>
<dbReference type="EMBL" id="VFML01000001">
    <property type="protein sequence ID" value="TQJ03280.1"/>
    <property type="molecule type" value="Genomic_DNA"/>
</dbReference>
<dbReference type="InterPro" id="IPR026935">
    <property type="entry name" value="BtrH_N"/>
</dbReference>
<accession>A0A542DJM6</accession>
<protein>
    <submittedName>
        <fullName evidence="3">Uncharacterized protein DUF4872</fullName>
    </submittedName>
</protein>
<dbReference type="Pfam" id="PF16169">
    <property type="entry name" value="DUF4872"/>
    <property type="match status" value="1"/>
</dbReference>
<proteinExistence type="predicted"/>
<evidence type="ECO:0000259" key="2">
    <source>
        <dbReference type="Pfam" id="PF16169"/>
    </source>
</evidence>